<keyword evidence="1" id="KW-0472">Membrane</keyword>
<evidence type="ECO:0000256" key="1">
    <source>
        <dbReference type="SAM" id="Phobius"/>
    </source>
</evidence>
<dbReference type="InterPro" id="IPR020368">
    <property type="entry name" value="Uncharacterised_YbjM"/>
</dbReference>
<dbReference type="RefSeq" id="WP_048916581.1">
    <property type="nucleotide sequence ID" value="NZ_CAKKMT010000003.1"/>
</dbReference>
<dbReference type="EMBL" id="JBANEI010000001">
    <property type="protein sequence ID" value="MEI2680584.1"/>
    <property type="molecule type" value="Genomic_DNA"/>
</dbReference>
<organism evidence="2 3">
    <name type="scientific">Erwinia aphidicola</name>
    <dbReference type="NCBI Taxonomy" id="68334"/>
    <lineage>
        <taxon>Bacteria</taxon>
        <taxon>Pseudomonadati</taxon>
        <taxon>Pseudomonadota</taxon>
        <taxon>Gammaproteobacteria</taxon>
        <taxon>Enterobacterales</taxon>
        <taxon>Erwiniaceae</taxon>
        <taxon>Erwinia</taxon>
    </lineage>
</organism>
<evidence type="ECO:0000313" key="2">
    <source>
        <dbReference type="EMBL" id="MEI2680584.1"/>
    </source>
</evidence>
<keyword evidence="1" id="KW-0812">Transmembrane</keyword>
<feature type="transmembrane region" description="Helical" evidence="1">
    <location>
        <begin position="92"/>
        <end position="116"/>
    </location>
</feature>
<sequence length="124" mass="13316">MWIKGISWPGLVACSILYGAIYIAVRFPLPVGYVGHAQLGLLLFLLPGALAALTSREAPLTAMALAIALASAPCLALMQLSAFHHLELVQEIAFITSAVFWCGSGTLAVMLGRTLLEMRHQQRL</sequence>
<feature type="transmembrane region" description="Helical" evidence="1">
    <location>
        <begin position="60"/>
        <end position="80"/>
    </location>
</feature>
<gene>
    <name evidence="2" type="primary">ybjM</name>
    <name evidence="2" type="ORF">V8N49_02755</name>
</gene>
<protein>
    <submittedName>
        <fullName evidence="2">Inner membrane protein YbjM</fullName>
    </submittedName>
</protein>
<keyword evidence="3" id="KW-1185">Reference proteome</keyword>
<keyword evidence="1" id="KW-1133">Transmembrane helix</keyword>
<name>A0ABU8DAN2_ERWAP</name>
<dbReference type="Proteomes" id="UP001306592">
    <property type="component" value="Unassembled WGS sequence"/>
</dbReference>
<accession>A0ABU8DAN2</accession>
<evidence type="ECO:0000313" key="3">
    <source>
        <dbReference type="Proteomes" id="UP001306592"/>
    </source>
</evidence>
<feature type="transmembrane region" description="Helical" evidence="1">
    <location>
        <begin position="31"/>
        <end position="53"/>
    </location>
</feature>
<proteinExistence type="predicted"/>
<feature type="transmembrane region" description="Helical" evidence="1">
    <location>
        <begin position="7"/>
        <end position="25"/>
    </location>
</feature>
<dbReference type="Pfam" id="PF11045">
    <property type="entry name" value="YbjM"/>
    <property type="match status" value="1"/>
</dbReference>
<comment type="caution">
    <text evidence="2">The sequence shown here is derived from an EMBL/GenBank/DDBJ whole genome shotgun (WGS) entry which is preliminary data.</text>
</comment>
<reference evidence="2 3" key="1">
    <citation type="submission" date="2024-02" db="EMBL/GenBank/DDBJ databases">
        <title>First report Erwinia aphidicola in onion in Chile.</title>
        <authorList>
            <person name="Valenzuela M."/>
            <person name="Pena M."/>
            <person name="Dutta B."/>
        </authorList>
    </citation>
    <scope>NUCLEOTIDE SEQUENCE [LARGE SCALE GENOMIC DNA]</scope>
    <source>
        <strain evidence="2 3">QCJ3A</strain>
    </source>
</reference>